<reference evidence="1" key="1">
    <citation type="submission" date="2014-09" db="EMBL/GenBank/DDBJ databases">
        <authorList>
            <person name="Magalhaes I.L.F."/>
            <person name="Oliveira U."/>
            <person name="Santos F.R."/>
            <person name="Vidigal T.H.D.A."/>
            <person name="Brescovit A.D."/>
            <person name="Santos A.J."/>
        </authorList>
    </citation>
    <scope>NUCLEOTIDE SEQUENCE</scope>
    <source>
        <tissue evidence="1">Shoot tissue taken approximately 20 cm above the soil surface</tissue>
    </source>
</reference>
<proteinExistence type="predicted"/>
<sequence length="42" mass="5073">METWSKNKCYTQKCFGSYTFCNCFLDKKMKVQMFTIVILHPE</sequence>
<organism evidence="1">
    <name type="scientific">Arundo donax</name>
    <name type="common">Giant reed</name>
    <name type="synonym">Donax arundinaceus</name>
    <dbReference type="NCBI Taxonomy" id="35708"/>
    <lineage>
        <taxon>Eukaryota</taxon>
        <taxon>Viridiplantae</taxon>
        <taxon>Streptophyta</taxon>
        <taxon>Embryophyta</taxon>
        <taxon>Tracheophyta</taxon>
        <taxon>Spermatophyta</taxon>
        <taxon>Magnoliopsida</taxon>
        <taxon>Liliopsida</taxon>
        <taxon>Poales</taxon>
        <taxon>Poaceae</taxon>
        <taxon>PACMAD clade</taxon>
        <taxon>Arundinoideae</taxon>
        <taxon>Arundineae</taxon>
        <taxon>Arundo</taxon>
    </lineage>
</organism>
<accession>A0A0A9H1B4</accession>
<dbReference type="EMBL" id="GBRH01171248">
    <property type="protein sequence ID" value="JAE26648.1"/>
    <property type="molecule type" value="Transcribed_RNA"/>
</dbReference>
<name>A0A0A9H1B4_ARUDO</name>
<reference evidence="1" key="2">
    <citation type="journal article" date="2015" name="Data Brief">
        <title>Shoot transcriptome of the giant reed, Arundo donax.</title>
        <authorList>
            <person name="Barrero R.A."/>
            <person name="Guerrero F.D."/>
            <person name="Moolhuijzen P."/>
            <person name="Goolsby J.A."/>
            <person name="Tidwell J."/>
            <person name="Bellgard S.E."/>
            <person name="Bellgard M.I."/>
        </authorList>
    </citation>
    <scope>NUCLEOTIDE SEQUENCE</scope>
    <source>
        <tissue evidence="1">Shoot tissue taken approximately 20 cm above the soil surface</tissue>
    </source>
</reference>
<protein>
    <submittedName>
        <fullName evidence="1">Uncharacterized protein</fullName>
    </submittedName>
</protein>
<evidence type="ECO:0000313" key="1">
    <source>
        <dbReference type="EMBL" id="JAE26648.1"/>
    </source>
</evidence>
<dbReference type="AlphaFoldDB" id="A0A0A9H1B4"/>